<dbReference type="GO" id="GO:0006355">
    <property type="term" value="P:regulation of DNA-templated transcription"/>
    <property type="evidence" value="ECO:0007669"/>
    <property type="project" value="TreeGrafter"/>
</dbReference>
<dbReference type="FunFam" id="2.70.160.11:FF:000003">
    <property type="entry name" value="Protein arginine N-methyltransferase 5"/>
    <property type="match status" value="1"/>
</dbReference>
<comment type="similarity">
    <text evidence="4">Belongs to the class I-like SAM-binding methyltransferase superfamily.</text>
</comment>
<proteinExistence type="inferred from homology"/>
<dbReference type="GO" id="GO:0032259">
    <property type="term" value="P:methylation"/>
    <property type="evidence" value="ECO:0007669"/>
    <property type="project" value="UniProtKB-KW"/>
</dbReference>
<feature type="domain" description="PRMT5 arginine-N-methyltransferase" evidence="8">
    <location>
        <begin position="283"/>
        <end position="448"/>
    </location>
</feature>
<feature type="binding site" evidence="6">
    <location>
        <position position="307"/>
    </location>
    <ligand>
        <name>S-adenosyl-L-methionine</name>
        <dbReference type="ChEBI" id="CHEBI:59789"/>
    </ligand>
</feature>
<evidence type="ECO:0000256" key="7">
    <source>
        <dbReference type="PIRSR" id="PIRSR015894-3"/>
    </source>
</evidence>
<dbReference type="EMBL" id="AXCN02000672">
    <property type="status" value="NOT_ANNOTATED_CDS"/>
    <property type="molecule type" value="Genomic_DNA"/>
</dbReference>
<feature type="domain" description="PRMT5 oligomerisation" evidence="10">
    <location>
        <begin position="452"/>
        <end position="624"/>
    </location>
</feature>
<dbReference type="Proteomes" id="UP000075886">
    <property type="component" value="Unassembled WGS sequence"/>
</dbReference>
<dbReference type="GO" id="GO:0016274">
    <property type="term" value="F:protein-arginine N-methyltransferase activity"/>
    <property type="evidence" value="ECO:0007669"/>
    <property type="project" value="InterPro"/>
</dbReference>
<feature type="binding site" evidence="6">
    <location>
        <begin position="403"/>
        <end position="404"/>
    </location>
    <ligand>
        <name>S-adenosyl-L-methionine</name>
        <dbReference type="ChEBI" id="CHEBI:59789"/>
    </ligand>
</feature>
<evidence type="ECO:0000313" key="11">
    <source>
        <dbReference type="EnsemblMetazoa" id="AFAF013432-PA"/>
    </source>
</evidence>
<feature type="site" description="Critical for specifying symmetric addition of methyl groups" evidence="7">
    <location>
        <position position="310"/>
    </location>
</feature>
<dbReference type="VEuPathDB" id="VectorBase:AFAF013432"/>
<evidence type="ECO:0000313" key="12">
    <source>
        <dbReference type="Proteomes" id="UP000075886"/>
    </source>
</evidence>
<evidence type="ECO:0000256" key="5">
    <source>
        <dbReference type="PIRSR" id="PIRSR015894-1"/>
    </source>
</evidence>
<dbReference type="InterPro" id="IPR035248">
    <property type="entry name" value="PRMT5_C"/>
</dbReference>
<dbReference type="PANTHER" id="PTHR10738:SF0">
    <property type="entry name" value="PROTEIN ARGININE N-METHYLTRANSFERASE 5"/>
    <property type="match status" value="1"/>
</dbReference>
<keyword evidence="2 4" id="KW-0808">Transferase</keyword>
<keyword evidence="1 4" id="KW-0489">Methyltransferase</keyword>
<evidence type="ECO:0000259" key="9">
    <source>
        <dbReference type="Pfam" id="PF17285"/>
    </source>
</evidence>
<dbReference type="Gene3D" id="3.20.20.150">
    <property type="entry name" value="Divalent-metal-dependent TIM barrel enzymes"/>
    <property type="match status" value="1"/>
</dbReference>
<dbReference type="PROSITE" id="PS51678">
    <property type="entry name" value="SAM_MT_PRMT"/>
    <property type="match status" value="1"/>
</dbReference>
<dbReference type="PANTHER" id="PTHR10738">
    <property type="entry name" value="PROTEIN ARGININE N-METHYLTRANSFERASE 5"/>
    <property type="match status" value="1"/>
</dbReference>
<dbReference type="Gene3D" id="2.70.160.11">
    <property type="entry name" value="Hnrnp arginine n-methyltransferase1"/>
    <property type="match status" value="1"/>
</dbReference>
<dbReference type="InterPro" id="IPR035247">
    <property type="entry name" value="PRMT5_TIM"/>
</dbReference>
<protein>
    <recommendedName>
        <fullName evidence="4">Protein arginine N-methyltransferase</fullName>
    </recommendedName>
</protein>
<dbReference type="FunFam" id="3.40.50.150:FF:000149">
    <property type="entry name" value="Protein arginine N-methyltransferase"/>
    <property type="match status" value="1"/>
</dbReference>
<dbReference type="PIRSF" id="PIRSF015894">
    <property type="entry name" value="Skb1_MeTrfase"/>
    <property type="match status" value="1"/>
</dbReference>
<dbReference type="GO" id="GO:0005634">
    <property type="term" value="C:nucleus"/>
    <property type="evidence" value="ECO:0007669"/>
    <property type="project" value="TreeGrafter"/>
</dbReference>
<dbReference type="Pfam" id="PF17286">
    <property type="entry name" value="PRMT5_C"/>
    <property type="match status" value="1"/>
</dbReference>
<evidence type="ECO:0000256" key="6">
    <source>
        <dbReference type="PIRSR" id="PIRSR015894-2"/>
    </source>
</evidence>
<dbReference type="EnsemblMetazoa" id="AFAF013432-RA">
    <property type="protein sequence ID" value="AFAF013432-PA"/>
    <property type="gene ID" value="AFAF013432"/>
</dbReference>
<dbReference type="Pfam" id="PF05185">
    <property type="entry name" value="PRMT5"/>
    <property type="match status" value="1"/>
</dbReference>
<dbReference type="AlphaFoldDB" id="A0A182QMY7"/>
<feature type="active site" description="Proton donor/acceptor" evidence="5">
    <location>
        <position position="419"/>
    </location>
</feature>
<dbReference type="InterPro" id="IPR035075">
    <property type="entry name" value="PRMT5"/>
</dbReference>
<feature type="domain" description="PRMT5 TIM barrel" evidence="9">
    <location>
        <begin position="33"/>
        <end position="277"/>
    </location>
</feature>
<accession>A0A182QMY7</accession>
<dbReference type="GO" id="GO:0005829">
    <property type="term" value="C:cytosol"/>
    <property type="evidence" value="ECO:0007669"/>
    <property type="project" value="TreeGrafter"/>
</dbReference>
<sequence>MATEQKVNVSVSLYLDTAYDLAREIESASKVSCSSVTVPIVHWNFGREFVREPLRSKHGPFTRSDLLLSSTQWLNRVICRIGDNLHLDSPIDHIRRQAELTIRQEMSFAEHLVQNGYLYIRLRDSNCTNFARTVGCTMFKGTLLVEVPISNPKLTQNGWRRDVQEEEPQVENPWNWWNKFRSHADYNPSMKVALELTADVPKKDEIYRWLGEPVDAIVLPSNIFLTNAKNYPVLSKAHQSMLTLFYRTFCCHFILKANPADGHVAHYVDYIKHIIRHNYVKDPLHGYEDLLQIPLQPLYDNLDSFTYEVFERDPVKYIYYQRAIEQALLDRVPEEERETTTTIIMVVGGGRGPLVRAALNASVTAERKVKVYVIEKNPNAIVTLTAHIQELWRDRNVELISKDMREFDPPEKADIIVSELLGSFGDNELSPECLDGAQKHLKDDGISIPCKSTSYINPVFASKVYNQVRMLERSPHWKDRVISSRHMEQAYVAYQKNAYHIDNPQELFEFIHPNRSSDPFDNNRYKSVSFRAALDCVLNGFTGYFDTVLYKDITLSIHPFTHTEGLASWFSMFIPLTDPVQLKEGDQITVHFWRCVASHKVWYEWSLSSPVVTHVHNVDGRGQPIWQ</sequence>
<dbReference type="Pfam" id="PF17285">
    <property type="entry name" value="PRMT5_TIM"/>
    <property type="match status" value="1"/>
</dbReference>
<dbReference type="InterPro" id="IPR029063">
    <property type="entry name" value="SAM-dependent_MTases_sf"/>
</dbReference>
<feature type="binding site" evidence="6">
    <location>
        <begin position="316"/>
        <end position="317"/>
    </location>
    <ligand>
        <name>S-adenosyl-L-methionine</name>
        <dbReference type="ChEBI" id="CHEBI:59789"/>
    </ligand>
</feature>
<keyword evidence="3 4" id="KW-0949">S-adenosyl-L-methionine</keyword>
<reference evidence="11" key="2">
    <citation type="submission" date="2020-05" db="UniProtKB">
        <authorList>
            <consortium name="EnsemblMetazoa"/>
        </authorList>
    </citation>
    <scope>IDENTIFICATION</scope>
    <source>
        <strain evidence="11">FAR1</strain>
    </source>
</reference>
<dbReference type="FunFam" id="3.20.20.150:FF:000008">
    <property type="entry name" value="Protein arginine N-methyltransferase 5"/>
    <property type="match status" value="1"/>
</dbReference>
<evidence type="ECO:0000259" key="10">
    <source>
        <dbReference type="Pfam" id="PF17286"/>
    </source>
</evidence>
<name>A0A182QMY7_9DIPT</name>
<evidence type="ECO:0000256" key="1">
    <source>
        <dbReference type="ARBA" id="ARBA00022603"/>
    </source>
</evidence>
<dbReference type="InterPro" id="IPR025799">
    <property type="entry name" value="Arg_MeTrfase"/>
</dbReference>
<keyword evidence="12" id="KW-1185">Reference proteome</keyword>
<dbReference type="SUPFAM" id="SSF53335">
    <property type="entry name" value="S-adenosyl-L-methionine-dependent methyltransferases"/>
    <property type="match status" value="1"/>
</dbReference>
<dbReference type="STRING" id="69004.A0A182QMY7"/>
<feature type="binding site" evidence="6">
    <location>
        <position position="375"/>
    </location>
    <ligand>
        <name>S-adenosyl-L-methionine</name>
        <dbReference type="ChEBI" id="CHEBI:59789"/>
    </ligand>
</feature>
<dbReference type="Gene3D" id="3.40.50.150">
    <property type="entry name" value="Vaccinia Virus protein VP39"/>
    <property type="match status" value="1"/>
</dbReference>
<reference evidence="12" key="1">
    <citation type="submission" date="2014-01" db="EMBL/GenBank/DDBJ databases">
        <title>The Genome Sequence of Anopheles farauti FAR1 (V2).</title>
        <authorList>
            <consortium name="The Broad Institute Genomics Platform"/>
            <person name="Neafsey D.E."/>
            <person name="Besansky N."/>
            <person name="Howell P."/>
            <person name="Walton C."/>
            <person name="Young S.K."/>
            <person name="Zeng Q."/>
            <person name="Gargeya S."/>
            <person name="Fitzgerald M."/>
            <person name="Haas B."/>
            <person name="Abouelleil A."/>
            <person name="Allen A.W."/>
            <person name="Alvarado L."/>
            <person name="Arachchi H.M."/>
            <person name="Berlin A.M."/>
            <person name="Chapman S.B."/>
            <person name="Gainer-Dewar J."/>
            <person name="Goldberg J."/>
            <person name="Griggs A."/>
            <person name="Gujja S."/>
            <person name="Hansen M."/>
            <person name="Howarth C."/>
            <person name="Imamovic A."/>
            <person name="Ireland A."/>
            <person name="Larimer J."/>
            <person name="McCowan C."/>
            <person name="Murphy C."/>
            <person name="Pearson M."/>
            <person name="Poon T.W."/>
            <person name="Priest M."/>
            <person name="Roberts A."/>
            <person name="Saif S."/>
            <person name="Shea T."/>
            <person name="Sisk P."/>
            <person name="Sykes S."/>
            <person name="Wortman J."/>
            <person name="Nusbaum C."/>
            <person name="Birren B."/>
        </authorList>
    </citation>
    <scope>NUCLEOTIDE SEQUENCE [LARGE SCALE GENOMIC DNA]</scope>
    <source>
        <strain evidence="12">FAR1</strain>
    </source>
</reference>
<organism evidence="11 12">
    <name type="scientific">Anopheles farauti</name>
    <dbReference type="NCBI Taxonomy" id="69004"/>
    <lineage>
        <taxon>Eukaryota</taxon>
        <taxon>Metazoa</taxon>
        <taxon>Ecdysozoa</taxon>
        <taxon>Arthropoda</taxon>
        <taxon>Hexapoda</taxon>
        <taxon>Insecta</taxon>
        <taxon>Pterygota</taxon>
        <taxon>Neoptera</taxon>
        <taxon>Endopterygota</taxon>
        <taxon>Diptera</taxon>
        <taxon>Nematocera</taxon>
        <taxon>Culicoidea</taxon>
        <taxon>Culicidae</taxon>
        <taxon>Anophelinae</taxon>
        <taxon>Anopheles</taxon>
    </lineage>
</organism>
<evidence type="ECO:0000256" key="4">
    <source>
        <dbReference type="PIRNR" id="PIRNR015894"/>
    </source>
</evidence>
<evidence type="ECO:0000256" key="3">
    <source>
        <dbReference type="ARBA" id="ARBA00022691"/>
    </source>
</evidence>
<evidence type="ECO:0000256" key="2">
    <source>
        <dbReference type="ARBA" id="ARBA00022679"/>
    </source>
</evidence>
<feature type="active site" description="Proton donor/acceptor" evidence="5">
    <location>
        <position position="428"/>
    </location>
</feature>
<dbReference type="InterPro" id="IPR007857">
    <property type="entry name" value="Arg_MeTrfase_PRMT5"/>
</dbReference>
<evidence type="ECO:0000259" key="8">
    <source>
        <dbReference type="Pfam" id="PF05185"/>
    </source>
</evidence>